<protein>
    <submittedName>
        <fullName evidence="1">Uncharacterized protein</fullName>
    </submittedName>
</protein>
<dbReference type="Proteomes" id="UP000178873">
    <property type="component" value="Unassembled WGS sequence"/>
</dbReference>
<sequence length="209" mass="23376">MLLFNPNNIHCTKRQRTYSDNQLFGKTQKGPVGMRKARQLYLSPAQDFLDNLALDDIARVMQKLCSESEAPDKKGGVLAVAIRNRHTGDTSFESITVGDAGKRCVEFAKNAAEKIHRLMGRRDDGYKDIAASKSANPNHRNKRLRTYGGCLVFIDGGDEYYISFSGAPAHVDEVLVFVIGENEDLTPPRGYKNRLIPRARELLGTLEFD</sequence>
<dbReference type="EMBL" id="MHRF01000013">
    <property type="protein sequence ID" value="OHA17735.1"/>
    <property type="molecule type" value="Genomic_DNA"/>
</dbReference>
<proteinExistence type="predicted"/>
<gene>
    <name evidence="1" type="ORF">A2664_03940</name>
</gene>
<name>A0A1G2M1H8_9BACT</name>
<comment type="caution">
    <text evidence="1">The sequence shown here is derived from an EMBL/GenBank/DDBJ whole genome shotgun (WGS) entry which is preliminary data.</text>
</comment>
<evidence type="ECO:0000313" key="1">
    <source>
        <dbReference type="EMBL" id="OHA17735.1"/>
    </source>
</evidence>
<organism evidence="1 2">
    <name type="scientific">Candidatus Taylorbacteria bacterium RIFCSPHIGHO2_01_FULL_46_22b</name>
    <dbReference type="NCBI Taxonomy" id="1802301"/>
    <lineage>
        <taxon>Bacteria</taxon>
        <taxon>Candidatus Tayloriibacteriota</taxon>
    </lineage>
</organism>
<dbReference type="AlphaFoldDB" id="A0A1G2M1H8"/>
<evidence type="ECO:0000313" key="2">
    <source>
        <dbReference type="Proteomes" id="UP000178873"/>
    </source>
</evidence>
<accession>A0A1G2M1H8</accession>
<reference evidence="1 2" key="1">
    <citation type="journal article" date="2016" name="Nat. Commun.">
        <title>Thousands of microbial genomes shed light on interconnected biogeochemical processes in an aquifer system.</title>
        <authorList>
            <person name="Anantharaman K."/>
            <person name="Brown C.T."/>
            <person name="Hug L.A."/>
            <person name="Sharon I."/>
            <person name="Castelle C.J."/>
            <person name="Probst A.J."/>
            <person name="Thomas B.C."/>
            <person name="Singh A."/>
            <person name="Wilkins M.J."/>
            <person name="Karaoz U."/>
            <person name="Brodie E.L."/>
            <person name="Williams K.H."/>
            <person name="Hubbard S.S."/>
            <person name="Banfield J.F."/>
        </authorList>
    </citation>
    <scope>NUCLEOTIDE SEQUENCE [LARGE SCALE GENOMIC DNA]</scope>
</reference>